<reference evidence="9" key="1">
    <citation type="submission" date="2003-08" db="EMBL/GenBank/DDBJ databases">
        <authorList>
            <person name="Birren B."/>
            <person name="Nusbaum C."/>
            <person name="Abebe A."/>
            <person name="Abouelleil A."/>
            <person name="Adekoya E."/>
            <person name="Ait-zahra M."/>
            <person name="Allen N."/>
            <person name="Allen T."/>
            <person name="An P."/>
            <person name="Anderson M."/>
            <person name="Anderson S."/>
            <person name="Arachchi H."/>
            <person name="Armbruster J."/>
            <person name="Bachantsang P."/>
            <person name="Baldwin J."/>
            <person name="Barry A."/>
            <person name="Bayul T."/>
            <person name="Blitshsteyn B."/>
            <person name="Bloom T."/>
            <person name="Blye J."/>
            <person name="Boguslavskiy L."/>
            <person name="Borowsky M."/>
            <person name="Boukhgalter B."/>
            <person name="Brunache A."/>
            <person name="Butler J."/>
            <person name="Calixte N."/>
            <person name="Calvo S."/>
            <person name="Camarata J."/>
            <person name="Campo K."/>
            <person name="Chang J."/>
            <person name="Cheshatsang Y."/>
            <person name="Citroen M."/>
            <person name="Collymore A."/>
            <person name="Considine T."/>
            <person name="Cook A."/>
            <person name="Cooke P."/>
            <person name="Corum B."/>
            <person name="Cuomo C."/>
            <person name="David R."/>
            <person name="Dawoe T."/>
            <person name="Degray S."/>
            <person name="Dodge S."/>
            <person name="Dooley K."/>
            <person name="Dorje P."/>
            <person name="Dorjee K."/>
            <person name="Dorris L."/>
            <person name="Duffey N."/>
            <person name="Dupes A."/>
            <person name="Elkins T."/>
            <person name="Engels R."/>
            <person name="Erickson J."/>
            <person name="Farina A."/>
            <person name="Faro S."/>
            <person name="Ferreira P."/>
            <person name="Fischer H."/>
            <person name="Fitzgerald M."/>
            <person name="Foley K."/>
            <person name="Gage D."/>
            <person name="Galagan J."/>
            <person name="Gearin G."/>
            <person name="Gnerre S."/>
            <person name="Gnirke A."/>
            <person name="Goyette A."/>
            <person name="Graham J."/>
            <person name="Grandbois E."/>
            <person name="Gyaltsen K."/>
            <person name="Hafez N."/>
            <person name="Hagopian D."/>
            <person name="Hagos B."/>
            <person name="Hall J."/>
            <person name="Hatcher B."/>
            <person name="Heller A."/>
            <person name="Higgins H."/>
            <person name="Honan T."/>
            <person name="Horn A."/>
            <person name="Houde N."/>
            <person name="Hughes L."/>
            <person name="Hulme W."/>
            <person name="Husby E."/>
            <person name="Iliev I."/>
            <person name="Jaffe D."/>
            <person name="Jones C."/>
            <person name="Kamal M."/>
            <person name="Kamat A."/>
            <person name="Kamvysselis M."/>
            <person name="Karlsson E."/>
            <person name="Kells C."/>
            <person name="Kieu A."/>
            <person name="Kisner P."/>
            <person name="Kodira C."/>
            <person name="Kulbokas E."/>
            <person name="Labutti K."/>
            <person name="Lama D."/>
            <person name="Landers T."/>
            <person name="Leger J."/>
            <person name="Levine S."/>
            <person name="Lewis D."/>
            <person name="Lewis T."/>
            <person name="Lindblad-toh K."/>
            <person name="Liu X."/>
            <person name="Lokyitsang T."/>
            <person name="Lokyitsang Y."/>
            <person name="Lucien O."/>
            <person name="Lui A."/>
            <person name="Ma L.J."/>
            <person name="Mabbitt R."/>
            <person name="Macdonald J."/>
            <person name="Maclean C."/>
            <person name="Major J."/>
            <person name="Manning J."/>
            <person name="Marabella R."/>
            <person name="Maru K."/>
            <person name="Matthews C."/>
            <person name="Mauceli E."/>
            <person name="Mccarthy M."/>
            <person name="Mcdonough S."/>
            <person name="Mcghee T."/>
            <person name="Meldrim J."/>
            <person name="Meneus L."/>
            <person name="Mesirov J."/>
            <person name="Mihalev A."/>
            <person name="Mihova T."/>
            <person name="Mikkelsen T."/>
            <person name="Mlenga V."/>
            <person name="Moru K."/>
            <person name="Mozes J."/>
            <person name="Mulrain L."/>
            <person name="Munson G."/>
            <person name="Naylor J."/>
            <person name="Newes C."/>
            <person name="Nguyen C."/>
            <person name="Nguyen N."/>
            <person name="Nguyen T."/>
            <person name="Nicol R."/>
            <person name="Nielsen C."/>
            <person name="Nizzari M."/>
            <person name="Norbu C."/>
            <person name="Norbu N."/>
            <person name="O'donnell P."/>
            <person name="Okoawo O."/>
            <person name="O'leary S."/>
            <person name="Omotosho B."/>
            <person name="O'neill K."/>
            <person name="Osman S."/>
            <person name="Parker S."/>
            <person name="Perrin D."/>
            <person name="Phunkhang P."/>
            <person name="Piqani B."/>
            <person name="Purcell S."/>
            <person name="Rachupka T."/>
            <person name="Ramasamy U."/>
            <person name="Rameau R."/>
            <person name="Ray V."/>
            <person name="Raymond C."/>
            <person name="Retta R."/>
            <person name="Richardson S."/>
            <person name="Rise C."/>
            <person name="Rodriguez J."/>
            <person name="Rogers J."/>
            <person name="Rogov P."/>
            <person name="Rutman M."/>
            <person name="Schupbach R."/>
            <person name="Seaman C."/>
            <person name="Settipalli S."/>
            <person name="Sharpe T."/>
            <person name="Sheridan J."/>
            <person name="Sherpa N."/>
            <person name="Shi J."/>
            <person name="Smirnov S."/>
            <person name="Smith C."/>
            <person name="Sougnez C."/>
            <person name="Spencer B."/>
            <person name="Stalker J."/>
            <person name="Stange-thomann N."/>
            <person name="Stavropoulos S."/>
            <person name="Stetson K."/>
            <person name="Stone C."/>
            <person name="Stone S."/>
            <person name="Stubbs M."/>
            <person name="Talamas J."/>
            <person name="Tchuinga P."/>
            <person name="Tenzing P."/>
            <person name="Tesfaye S."/>
            <person name="Theodore J."/>
            <person name="Thoulutsang Y."/>
            <person name="Topham K."/>
            <person name="Towey S."/>
            <person name="Tsamla T."/>
            <person name="Tsomo N."/>
            <person name="Vallee D."/>
            <person name="Vassiliev H."/>
            <person name="Venkataraman V."/>
            <person name="Vinson J."/>
            <person name="Vo A."/>
            <person name="Wade C."/>
            <person name="Wang S."/>
            <person name="Wangchuk T."/>
            <person name="Wangdi T."/>
            <person name="Whittaker C."/>
            <person name="Wilkinson J."/>
            <person name="Wu Y."/>
            <person name="Wyman D."/>
            <person name="Yadav S."/>
            <person name="Yang S."/>
            <person name="Yang X."/>
            <person name="Yeager S."/>
            <person name="Yee E."/>
            <person name="Young G."/>
            <person name="Zainoun J."/>
            <person name="Zembeck L."/>
            <person name="Zimmer A."/>
            <person name="Zody M."/>
            <person name="Lander E."/>
        </authorList>
    </citation>
    <scope>NUCLEOTIDE SEQUENCE [LARGE SCALE GENOMIC DNA]</scope>
</reference>
<dbReference type="PROSITE" id="PS00456">
    <property type="entry name" value="NA_SOLUT_SYMP_1"/>
    <property type="match status" value="1"/>
</dbReference>
<dbReference type="NCBIfam" id="TIGR00813">
    <property type="entry name" value="sss"/>
    <property type="match status" value="1"/>
</dbReference>
<keyword evidence="4 7" id="KW-1133">Transmembrane helix</keyword>
<dbReference type="InterPro" id="IPR038377">
    <property type="entry name" value="Na/Glc_symporter_sf"/>
</dbReference>
<evidence type="ECO:0000256" key="3">
    <source>
        <dbReference type="ARBA" id="ARBA00022692"/>
    </source>
</evidence>
<dbReference type="PROSITE" id="PS50283">
    <property type="entry name" value="NA_SOLUT_SYMP_3"/>
    <property type="match status" value="1"/>
</dbReference>
<dbReference type="GeneTree" id="ENSGT00940000157690"/>
<dbReference type="Pfam" id="PF00474">
    <property type="entry name" value="SSF"/>
    <property type="match status" value="1"/>
</dbReference>
<dbReference type="GO" id="GO:0005886">
    <property type="term" value="C:plasma membrane"/>
    <property type="evidence" value="ECO:0007669"/>
    <property type="project" value="TreeGrafter"/>
</dbReference>
<feature type="transmembrane region" description="Helical" evidence="7">
    <location>
        <begin position="444"/>
        <end position="466"/>
    </location>
</feature>
<accession>H2YQN1</accession>
<feature type="transmembrane region" description="Helical" evidence="7">
    <location>
        <begin position="370"/>
        <end position="390"/>
    </location>
</feature>
<dbReference type="Ensembl" id="ENSCSAVT00000007739.1">
    <property type="protein sequence ID" value="ENSCSAVP00000007639.1"/>
    <property type="gene ID" value="ENSCSAVG00000004567.1"/>
</dbReference>
<name>H2YQN1_CIOSA</name>
<sequence length="652" mass="72036">MQNFTTAASVILPSAGLQPGDIAVIAVYFVFILAVGIWAMCRTDRSNVSGFFLAGRNITWFPVGASLFSSNIGSGHFVGLAGTGAAAGIAVGAFEWNAMLTLYFLGWIFAPIYIAAGVVTMPEYLSKRFGGQRIQVYLSVLSLLLYIFTKISADLFAGAIFIQEALGWNLYLAMFILLAITALYTVTGGLAAVIYTDTAQTFIMLAGAFVMMILSFIRVGGYSELQVKYMQAIPSIRPNNSNCGIPRADSFNVLRDPIKGDPWPGLHFRALHILATWYWCTDHEVIVQRTLAAKNLSHAKGGCVAAGLMKILPMYMMVMVGMISRVVFTDAVACATPAECTKYCGTPVGCSNVAYPKLVLEVMPTGLRGLLLAVMMAALMSSLTSVFNSASTLFTCDLWQKIRKNASERELMLVGRIFILFMVAVSIAWVPIVQVSANGQLFDYIQSITSYLGPPIMVVFVMGIFWPRLNEPGAFWSLMGGLAVGLTRMIMDFVYSSPLCGQDEYRPEILYKVHYLYFAMILATITAIVAVVVSLLTPAIPKEKLVRLTWYTRHSVEPRMEMDQLNGANEQEPQSDEPVTYDKLDAHPEEKHTWYRRAFDLFCGLDKSQQGTAETVRPTFFSIEEKPVPRNIVNFMGLLMLCTMTFLFGYYA</sequence>
<reference evidence="8" key="2">
    <citation type="submission" date="2025-08" db="UniProtKB">
        <authorList>
            <consortium name="Ensembl"/>
        </authorList>
    </citation>
    <scope>IDENTIFICATION</scope>
</reference>
<dbReference type="PROSITE" id="PS00457">
    <property type="entry name" value="NA_SOLUT_SYMP_2"/>
    <property type="match status" value="1"/>
</dbReference>
<feature type="transmembrane region" description="Helical" evidence="7">
    <location>
        <begin position="632"/>
        <end position="651"/>
    </location>
</feature>
<feature type="transmembrane region" description="Helical" evidence="7">
    <location>
        <begin position="515"/>
        <end position="537"/>
    </location>
</feature>
<dbReference type="PANTHER" id="PTHR11819">
    <property type="entry name" value="SOLUTE CARRIER FAMILY 5"/>
    <property type="match status" value="1"/>
</dbReference>
<evidence type="ECO:0000256" key="1">
    <source>
        <dbReference type="ARBA" id="ARBA00004141"/>
    </source>
</evidence>
<keyword evidence="3 7" id="KW-0812">Transmembrane</keyword>
<comment type="similarity">
    <text evidence="2 6">Belongs to the sodium:solute symporter (SSF) (TC 2.A.21) family.</text>
</comment>
<evidence type="ECO:0000256" key="6">
    <source>
        <dbReference type="RuleBase" id="RU362091"/>
    </source>
</evidence>
<evidence type="ECO:0000256" key="5">
    <source>
        <dbReference type="ARBA" id="ARBA00023136"/>
    </source>
</evidence>
<dbReference type="InParanoid" id="H2YQN1"/>
<evidence type="ECO:0000313" key="8">
    <source>
        <dbReference type="Ensembl" id="ENSCSAVP00000007639.1"/>
    </source>
</evidence>
<feature type="transmembrane region" description="Helical" evidence="7">
    <location>
        <begin position="22"/>
        <end position="41"/>
    </location>
</feature>
<dbReference type="Proteomes" id="UP000007875">
    <property type="component" value="Unassembled WGS sequence"/>
</dbReference>
<dbReference type="PANTHER" id="PTHR11819:SF195">
    <property type="entry name" value="SODIUM_GLUCOSE COTRANSPORTER 4"/>
    <property type="match status" value="1"/>
</dbReference>
<feature type="transmembrane region" description="Helical" evidence="7">
    <location>
        <begin position="202"/>
        <end position="221"/>
    </location>
</feature>
<protein>
    <submittedName>
        <fullName evidence="8">Uncharacterized protein</fullName>
    </submittedName>
</protein>
<dbReference type="AlphaFoldDB" id="H2YQN1"/>
<evidence type="ECO:0000256" key="2">
    <source>
        <dbReference type="ARBA" id="ARBA00006434"/>
    </source>
</evidence>
<dbReference type="InterPro" id="IPR018212">
    <property type="entry name" value="Na/solute_symporter_CS"/>
</dbReference>
<feature type="transmembrane region" description="Helical" evidence="7">
    <location>
        <begin position="168"/>
        <end position="195"/>
    </location>
</feature>
<evidence type="ECO:0000256" key="7">
    <source>
        <dbReference type="SAM" id="Phobius"/>
    </source>
</evidence>
<evidence type="ECO:0000313" key="9">
    <source>
        <dbReference type="Proteomes" id="UP000007875"/>
    </source>
</evidence>
<comment type="subcellular location">
    <subcellularLocation>
        <location evidence="1">Membrane</location>
        <topology evidence="1">Multi-pass membrane protein</topology>
    </subcellularLocation>
</comment>
<feature type="transmembrane region" description="Helical" evidence="7">
    <location>
        <begin position="137"/>
        <end position="162"/>
    </location>
</feature>
<proteinExistence type="inferred from homology"/>
<dbReference type="GO" id="GO:0005412">
    <property type="term" value="F:D-glucose:sodium symporter activity"/>
    <property type="evidence" value="ECO:0007669"/>
    <property type="project" value="TreeGrafter"/>
</dbReference>
<dbReference type="OMA" id="AFEWNAM"/>
<organism evidence="8 9">
    <name type="scientific">Ciona savignyi</name>
    <name type="common">Pacific transparent sea squirt</name>
    <dbReference type="NCBI Taxonomy" id="51511"/>
    <lineage>
        <taxon>Eukaryota</taxon>
        <taxon>Metazoa</taxon>
        <taxon>Chordata</taxon>
        <taxon>Tunicata</taxon>
        <taxon>Ascidiacea</taxon>
        <taxon>Phlebobranchia</taxon>
        <taxon>Cionidae</taxon>
        <taxon>Ciona</taxon>
    </lineage>
</organism>
<dbReference type="Gene3D" id="1.20.1730.10">
    <property type="entry name" value="Sodium/glucose cotransporter"/>
    <property type="match status" value="1"/>
</dbReference>
<feature type="transmembrane region" description="Helical" evidence="7">
    <location>
        <begin position="473"/>
        <end position="495"/>
    </location>
</feature>
<dbReference type="eggNOG" id="KOG2349">
    <property type="taxonomic scope" value="Eukaryota"/>
</dbReference>
<dbReference type="InterPro" id="IPR001734">
    <property type="entry name" value="Na/solute_symporter"/>
</dbReference>
<feature type="transmembrane region" description="Helical" evidence="7">
    <location>
        <begin position="102"/>
        <end position="125"/>
    </location>
</feature>
<keyword evidence="9" id="KW-1185">Reference proteome</keyword>
<keyword evidence="5 7" id="KW-0472">Membrane</keyword>
<reference evidence="8" key="3">
    <citation type="submission" date="2025-09" db="UniProtKB">
        <authorList>
            <consortium name="Ensembl"/>
        </authorList>
    </citation>
    <scope>IDENTIFICATION</scope>
</reference>
<feature type="transmembrane region" description="Helical" evidence="7">
    <location>
        <begin position="411"/>
        <end position="432"/>
    </location>
</feature>
<evidence type="ECO:0000256" key="4">
    <source>
        <dbReference type="ARBA" id="ARBA00022989"/>
    </source>
</evidence>
<feature type="transmembrane region" description="Helical" evidence="7">
    <location>
        <begin position="77"/>
        <end position="96"/>
    </location>
</feature>